<dbReference type="PANTHER" id="PTHR21599:SF0">
    <property type="entry name" value="GLYCERATE KINASE"/>
    <property type="match status" value="1"/>
</dbReference>
<keyword evidence="3 4" id="KW-0418">Kinase</keyword>
<gene>
    <name evidence="5" type="ORF">NQZ67_14570</name>
</gene>
<dbReference type="InterPro" id="IPR004381">
    <property type="entry name" value="Glycerate_kinase"/>
</dbReference>
<dbReference type="Gene3D" id="3.90.1510.10">
    <property type="entry name" value="Glycerate kinase, domain 2"/>
    <property type="match status" value="1"/>
</dbReference>
<dbReference type="InterPro" id="IPR018193">
    <property type="entry name" value="Glyc_kinase_flavodox-like_fold"/>
</dbReference>
<reference evidence="5" key="1">
    <citation type="submission" date="2022-08" db="EMBL/GenBank/DDBJ databases">
        <title>The genomic sequence of strain Paenibacillus sp. SCIV0701.</title>
        <authorList>
            <person name="Zhao H."/>
        </authorList>
    </citation>
    <scope>NUCLEOTIDE SEQUENCE</scope>
    <source>
        <strain evidence="5">SCIV0701</strain>
    </source>
</reference>
<dbReference type="InterPro" id="IPR018197">
    <property type="entry name" value="Glycerate_kinase_RE-like"/>
</dbReference>
<comment type="caution">
    <text evidence="5">The sequence shown here is derived from an EMBL/GenBank/DDBJ whole genome shotgun (WGS) entry which is preliminary data.</text>
</comment>
<dbReference type="Proteomes" id="UP001141950">
    <property type="component" value="Unassembled WGS sequence"/>
</dbReference>
<dbReference type="GO" id="GO:0031388">
    <property type="term" value="P:organic acid phosphorylation"/>
    <property type="evidence" value="ECO:0007669"/>
    <property type="project" value="UniProtKB-UniRule"/>
</dbReference>
<comment type="similarity">
    <text evidence="1 4">Belongs to the glycerate kinase type-1 family.</text>
</comment>
<dbReference type="Pfam" id="PF02595">
    <property type="entry name" value="Gly_kinase"/>
    <property type="match status" value="1"/>
</dbReference>
<evidence type="ECO:0000256" key="3">
    <source>
        <dbReference type="ARBA" id="ARBA00022777"/>
    </source>
</evidence>
<dbReference type="RefSeq" id="WP_257446949.1">
    <property type="nucleotide sequence ID" value="NZ_JANIPJ010000009.1"/>
</dbReference>
<evidence type="ECO:0000256" key="1">
    <source>
        <dbReference type="ARBA" id="ARBA00006284"/>
    </source>
</evidence>
<evidence type="ECO:0000313" key="6">
    <source>
        <dbReference type="Proteomes" id="UP001141950"/>
    </source>
</evidence>
<evidence type="ECO:0000313" key="5">
    <source>
        <dbReference type="EMBL" id="MCR2805107.1"/>
    </source>
</evidence>
<evidence type="ECO:0000256" key="4">
    <source>
        <dbReference type="PIRNR" id="PIRNR006078"/>
    </source>
</evidence>
<dbReference type="Gene3D" id="3.40.50.10350">
    <property type="entry name" value="Glycerate kinase, domain 1"/>
    <property type="match status" value="1"/>
</dbReference>
<dbReference type="SUPFAM" id="SSF110738">
    <property type="entry name" value="Glycerate kinase I"/>
    <property type="match status" value="1"/>
</dbReference>
<evidence type="ECO:0000256" key="2">
    <source>
        <dbReference type="ARBA" id="ARBA00022679"/>
    </source>
</evidence>
<protein>
    <submittedName>
        <fullName evidence="5">Glycerate kinase</fullName>
    </submittedName>
</protein>
<keyword evidence="6" id="KW-1185">Reference proteome</keyword>
<organism evidence="5 6">
    <name type="scientific">Paenibacillus soyae</name>
    <dbReference type="NCBI Taxonomy" id="2969249"/>
    <lineage>
        <taxon>Bacteria</taxon>
        <taxon>Bacillati</taxon>
        <taxon>Bacillota</taxon>
        <taxon>Bacilli</taxon>
        <taxon>Bacillales</taxon>
        <taxon>Paenibacillaceae</taxon>
        <taxon>Paenibacillus</taxon>
    </lineage>
</organism>
<dbReference type="AlphaFoldDB" id="A0A9X2MWX7"/>
<dbReference type="PIRSF" id="PIRSF006078">
    <property type="entry name" value="GlxK"/>
    <property type="match status" value="1"/>
</dbReference>
<dbReference type="GO" id="GO:0008887">
    <property type="term" value="F:glycerate kinase activity"/>
    <property type="evidence" value="ECO:0007669"/>
    <property type="project" value="UniProtKB-UniRule"/>
</dbReference>
<dbReference type="NCBIfam" id="TIGR00045">
    <property type="entry name" value="glycerate kinase"/>
    <property type="match status" value="1"/>
</dbReference>
<name>A0A9X2MWX7_9BACL</name>
<dbReference type="PANTHER" id="PTHR21599">
    <property type="entry name" value="GLYCERATE KINASE"/>
    <property type="match status" value="1"/>
</dbReference>
<accession>A0A9X2MWX7</accession>
<dbReference type="EMBL" id="JANIPJ010000009">
    <property type="protein sequence ID" value="MCR2805107.1"/>
    <property type="molecule type" value="Genomic_DNA"/>
</dbReference>
<sequence length="382" mass="39476">MKVVLAFDSFKGSLTSSEAGAAAALGVRAVFPDAECKIIVLADGGEGTVEAAVGAAGGVYLPLQVAGPLGEPVEARAGIIIDEATGERTAVLETANICGLTLIPPPLLNPERTSSRGLGEAIRMLLDSGLRRLVVGLGGSGTNDGGLGMLAALGAELHDERGQTLYGTGGDLLRLGGMELSGLDERLWECRIIVASDVTNPLCGPNGASLTYGKQKGASFEQRTKLDEALERYSRMLEAKLGGGSWRDAAGAGAAGGLGFAFLALGGQMVSGAEWLMRLAAFQEKLREADWVLTGEGRSDASTANGKLPWRVLEAARRAGTKCVLLSGSFGEGSEELEAGYAGCFSIMSGPADVQFGMEHAAMLLEQSSRRVFRLISGIGQG</sequence>
<keyword evidence="2 4" id="KW-0808">Transferase</keyword>
<proteinExistence type="inferred from homology"/>
<dbReference type="InterPro" id="IPR036129">
    <property type="entry name" value="Glycerate_kinase_sf"/>
</dbReference>